<organism evidence="3 4">
    <name type="scientific">[Candida] railenensis</name>
    <dbReference type="NCBI Taxonomy" id="45579"/>
    <lineage>
        <taxon>Eukaryota</taxon>
        <taxon>Fungi</taxon>
        <taxon>Dikarya</taxon>
        <taxon>Ascomycota</taxon>
        <taxon>Saccharomycotina</taxon>
        <taxon>Pichiomycetes</taxon>
        <taxon>Debaryomycetaceae</taxon>
        <taxon>Kurtzmaniella</taxon>
    </lineage>
</organism>
<gene>
    <name evidence="3" type="ORF">CLIB1423_01S06766</name>
</gene>
<dbReference type="InterPro" id="IPR004046">
    <property type="entry name" value="GST_C"/>
</dbReference>
<proteinExistence type="inferred from homology"/>
<dbReference type="Gene3D" id="1.20.1050.10">
    <property type="match status" value="1"/>
</dbReference>
<dbReference type="InterPro" id="IPR036282">
    <property type="entry name" value="Glutathione-S-Trfase_C_sf"/>
</dbReference>
<dbReference type="SFLD" id="SFLDG00358">
    <property type="entry name" value="Main_(cytGST)"/>
    <property type="match status" value="1"/>
</dbReference>
<sequence length="261" mass="30370">MSIVSQGDKFLLHWLDLSRAHRILWLLEILELNYDVKVYLREETTWRAPAELASVHPSGKSPILEIFHADGSPPLKLAESGYIIQYLIQNYDIHKILTPSDPRDRERVNYYLHYSEGTLQNLLVSILVNNVARQLAPTGTKFVAKFVTNAINSAYYVQEWKLNMDNLEYALRKEGTGYFVGKHLTAADIILSFPIYENVFDNEEEVQKFSGRKINLSKTYPNLYAWSSMVRDDPLYIKIDEQMEDLVREKIAKEAARKRRR</sequence>
<dbReference type="AlphaFoldDB" id="A0A9P0VVV2"/>
<evidence type="ECO:0000256" key="1">
    <source>
        <dbReference type="ARBA" id="ARBA00007409"/>
    </source>
</evidence>
<dbReference type="Proteomes" id="UP000837801">
    <property type="component" value="Unassembled WGS sequence"/>
</dbReference>
<evidence type="ECO:0000313" key="4">
    <source>
        <dbReference type="Proteomes" id="UP000837801"/>
    </source>
</evidence>
<dbReference type="PROSITE" id="PS50404">
    <property type="entry name" value="GST_NTER"/>
    <property type="match status" value="1"/>
</dbReference>
<name>A0A9P0VVV2_9ASCO</name>
<keyword evidence="4" id="KW-1185">Reference proteome</keyword>
<dbReference type="EMBL" id="CAKXYY010000001">
    <property type="protein sequence ID" value="CAH2350291.1"/>
    <property type="molecule type" value="Genomic_DNA"/>
</dbReference>
<evidence type="ECO:0000259" key="2">
    <source>
        <dbReference type="PROSITE" id="PS50404"/>
    </source>
</evidence>
<dbReference type="Pfam" id="PF14497">
    <property type="entry name" value="GST_C_3"/>
    <property type="match status" value="1"/>
</dbReference>
<feature type="domain" description="GST N-terminal" evidence="2">
    <location>
        <begin position="7"/>
        <end position="95"/>
    </location>
</feature>
<protein>
    <submittedName>
        <fullName evidence="3">Glutathione S-transferase 1</fullName>
    </submittedName>
</protein>
<dbReference type="OrthoDB" id="2098326at2759"/>
<dbReference type="PANTHER" id="PTHR44051">
    <property type="entry name" value="GLUTATHIONE S-TRANSFERASE-RELATED"/>
    <property type="match status" value="1"/>
</dbReference>
<comment type="caution">
    <text evidence="3">The sequence shown here is derived from an EMBL/GenBank/DDBJ whole genome shotgun (WGS) entry which is preliminary data.</text>
</comment>
<dbReference type="InterPro" id="IPR004045">
    <property type="entry name" value="Glutathione_S-Trfase_N"/>
</dbReference>
<dbReference type="InterPro" id="IPR036249">
    <property type="entry name" value="Thioredoxin-like_sf"/>
</dbReference>
<dbReference type="InterPro" id="IPR040079">
    <property type="entry name" value="Glutathione_S-Trfase"/>
</dbReference>
<accession>A0A9P0VVV2</accession>
<dbReference type="SUPFAM" id="SSF47616">
    <property type="entry name" value="GST C-terminal domain-like"/>
    <property type="match status" value="1"/>
</dbReference>
<dbReference type="PANTHER" id="PTHR44051:SF9">
    <property type="entry name" value="GLUTATHIONE S-TRANSFERASE 1"/>
    <property type="match status" value="1"/>
</dbReference>
<comment type="similarity">
    <text evidence="1">Belongs to the GST superfamily.</text>
</comment>
<dbReference type="Pfam" id="PF13409">
    <property type="entry name" value="GST_N_2"/>
    <property type="match status" value="1"/>
</dbReference>
<reference evidence="3" key="1">
    <citation type="submission" date="2022-03" db="EMBL/GenBank/DDBJ databases">
        <authorList>
            <person name="Legras J.-L."/>
            <person name="Devillers H."/>
            <person name="Grondin C."/>
        </authorList>
    </citation>
    <scope>NUCLEOTIDE SEQUENCE</scope>
    <source>
        <strain evidence="3">CLIB 1423</strain>
    </source>
</reference>
<dbReference type="SFLD" id="SFLDS00019">
    <property type="entry name" value="Glutathione_Transferase_(cytos"/>
    <property type="match status" value="1"/>
</dbReference>
<evidence type="ECO:0000313" key="3">
    <source>
        <dbReference type="EMBL" id="CAH2350291.1"/>
    </source>
</evidence>
<dbReference type="SUPFAM" id="SSF52833">
    <property type="entry name" value="Thioredoxin-like"/>
    <property type="match status" value="1"/>
</dbReference>
<dbReference type="Gene3D" id="3.40.30.10">
    <property type="entry name" value="Glutaredoxin"/>
    <property type="match status" value="1"/>
</dbReference>